<name>A0A0F8Z056_9ZZZZ</name>
<protein>
    <recommendedName>
        <fullName evidence="1">GTP cyclohydrolase I domain-containing protein</fullName>
    </recommendedName>
</protein>
<feature type="domain" description="GTP cyclohydrolase I" evidence="1">
    <location>
        <begin position="15"/>
        <end position="58"/>
    </location>
</feature>
<reference evidence="2" key="1">
    <citation type="journal article" date="2015" name="Nature">
        <title>Complex archaea that bridge the gap between prokaryotes and eukaryotes.</title>
        <authorList>
            <person name="Spang A."/>
            <person name="Saw J.H."/>
            <person name="Jorgensen S.L."/>
            <person name="Zaremba-Niedzwiedzka K."/>
            <person name="Martijn J."/>
            <person name="Lind A.E."/>
            <person name="van Eijk R."/>
            <person name="Schleper C."/>
            <person name="Guy L."/>
            <person name="Ettema T.J."/>
        </authorList>
    </citation>
    <scope>NUCLEOTIDE SEQUENCE</scope>
</reference>
<organism evidence="2">
    <name type="scientific">marine sediment metagenome</name>
    <dbReference type="NCBI Taxonomy" id="412755"/>
    <lineage>
        <taxon>unclassified sequences</taxon>
        <taxon>metagenomes</taxon>
        <taxon>ecological metagenomes</taxon>
    </lineage>
</organism>
<dbReference type="EMBL" id="LAZR01066445">
    <property type="protein sequence ID" value="KKK53551.1"/>
    <property type="molecule type" value="Genomic_DNA"/>
</dbReference>
<comment type="caution">
    <text evidence="2">The sequence shown here is derived from an EMBL/GenBank/DDBJ whole genome shotgun (WGS) entry which is preliminary data.</text>
</comment>
<dbReference type="SUPFAM" id="SSF55620">
    <property type="entry name" value="Tetrahydrobiopterin biosynthesis enzymes-like"/>
    <property type="match status" value="1"/>
</dbReference>
<dbReference type="InterPro" id="IPR020602">
    <property type="entry name" value="GTP_CycHdrlase_I_dom"/>
</dbReference>
<dbReference type="AlphaFoldDB" id="A0A0F8Z056"/>
<dbReference type="Gene3D" id="1.10.286.10">
    <property type="match status" value="1"/>
</dbReference>
<dbReference type="InterPro" id="IPR043134">
    <property type="entry name" value="GTP-CH-I_N"/>
</dbReference>
<sequence>MDPNPELESSPEYYIRQIIQLIGDNPDREGLKGTPDRVLRSWSELYKGYQVDPVEQMTFFDFDDGEKY</sequence>
<evidence type="ECO:0000313" key="2">
    <source>
        <dbReference type="EMBL" id="KKK53551.1"/>
    </source>
</evidence>
<proteinExistence type="predicted"/>
<evidence type="ECO:0000259" key="1">
    <source>
        <dbReference type="Pfam" id="PF01227"/>
    </source>
</evidence>
<gene>
    <name evidence="2" type="ORF">LCGC14_3093670</name>
</gene>
<feature type="non-terminal residue" evidence="2">
    <location>
        <position position="68"/>
    </location>
</feature>
<accession>A0A0F8Z056</accession>
<dbReference type="Pfam" id="PF01227">
    <property type="entry name" value="GTP_cyclohydroI"/>
    <property type="match status" value="1"/>
</dbReference>